<organism evidence="2 3">
    <name type="scientific">Embleya hyalina</name>
    <dbReference type="NCBI Taxonomy" id="516124"/>
    <lineage>
        <taxon>Bacteria</taxon>
        <taxon>Bacillati</taxon>
        <taxon>Actinomycetota</taxon>
        <taxon>Actinomycetes</taxon>
        <taxon>Kitasatosporales</taxon>
        <taxon>Streptomycetaceae</taxon>
        <taxon>Embleya</taxon>
    </lineage>
</organism>
<sequence>MIVTAPSNAIAPPFRSRSRPGSRTRRLIAIEGGPGSGVTAVAACVHRELGITTLPCPDPRFVDLSWEHPTIGNETRTMLWRAALRCVTEHPHVLDAPGEVLMAGYTVTAMAAFLTDLDPDTADPDEETARLQRHLPPADLIIHLDVSPYEAIHRLDAAENPTPRHRGMMAFRHLLVDRLQAQTRIAAAFPGPVVDTDHRSVEDVADTVTSLICGTGSHPA</sequence>
<gene>
    <name evidence="2" type="ORF">EHYA_06925</name>
</gene>
<evidence type="ECO:0000313" key="3">
    <source>
        <dbReference type="Proteomes" id="UP000286931"/>
    </source>
</evidence>
<evidence type="ECO:0008006" key="4">
    <source>
        <dbReference type="Google" id="ProtNLM"/>
    </source>
</evidence>
<comment type="caution">
    <text evidence="2">The sequence shown here is derived from an EMBL/GenBank/DDBJ whole genome shotgun (WGS) entry which is preliminary data.</text>
</comment>
<accession>A0A401YX66</accession>
<keyword evidence="3" id="KW-1185">Reference proteome</keyword>
<dbReference type="Proteomes" id="UP000286931">
    <property type="component" value="Unassembled WGS sequence"/>
</dbReference>
<protein>
    <recommendedName>
        <fullName evidence="4">Uridine kinase</fullName>
    </recommendedName>
</protein>
<dbReference type="EMBL" id="BIFH01000031">
    <property type="protein sequence ID" value="GCD99212.1"/>
    <property type="molecule type" value="Genomic_DNA"/>
</dbReference>
<proteinExistence type="predicted"/>
<feature type="region of interest" description="Disordered" evidence="1">
    <location>
        <begin position="1"/>
        <end position="23"/>
    </location>
</feature>
<dbReference type="AlphaFoldDB" id="A0A401YX66"/>
<dbReference type="RefSeq" id="WP_126641026.1">
    <property type="nucleotide sequence ID" value="NZ_BIFH01000031.1"/>
</dbReference>
<evidence type="ECO:0000313" key="2">
    <source>
        <dbReference type="EMBL" id="GCD99212.1"/>
    </source>
</evidence>
<name>A0A401YX66_9ACTN</name>
<dbReference type="SUPFAM" id="SSF52540">
    <property type="entry name" value="P-loop containing nucleoside triphosphate hydrolases"/>
    <property type="match status" value="1"/>
</dbReference>
<evidence type="ECO:0000256" key="1">
    <source>
        <dbReference type="SAM" id="MobiDB-lite"/>
    </source>
</evidence>
<dbReference type="Gene3D" id="3.40.50.300">
    <property type="entry name" value="P-loop containing nucleotide triphosphate hydrolases"/>
    <property type="match status" value="1"/>
</dbReference>
<reference evidence="2 3" key="1">
    <citation type="submission" date="2018-12" db="EMBL/GenBank/DDBJ databases">
        <title>Draft genome sequence of Embleya hyalina NBRC 13850T.</title>
        <authorList>
            <person name="Komaki H."/>
            <person name="Hosoyama A."/>
            <person name="Kimura A."/>
            <person name="Ichikawa N."/>
            <person name="Tamura T."/>
        </authorList>
    </citation>
    <scope>NUCLEOTIDE SEQUENCE [LARGE SCALE GENOMIC DNA]</scope>
    <source>
        <strain evidence="2 3">NBRC 13850</strain>
    </source>
</reference>
<dbReference type="InterPro" id="IPR027417">
    <property type="entry name" value="P-loop_NTPase"/>
</dbReference>